<dbReference type="Proteomes" id="UP001224533">
    <property type="component" value="Chromosome"/>
</dbReference>
<dbReference type="EMBL" id="LXZO01000101">
    <property type="protein sequence ID" value="PAY45697.1"/>
    <property type="molecule type" value="Genomic_DNA"/>
</dbReference>
<evidence type="ECO:0000313" key="4">
    <source>
        <dbReference type="EMBL" id="MDF4186511.1"/>
    </source>
</evidence>
<evidence type="ECO:0000313" key="11">
    <source>
        <dbReference type="EMBL" id="OQQ82316.1"/>
    </source>
</evidence>
<reference evidence="25 26" key="8">
    <citation type="submission" date="2019-11" db="EMBL/GenBank/DDBJ databases">
        <title>Draft Genome Sequence of Plant Growth-Promoting Rhizosphere-Associated Bacteria.</title>
        <authorList>
            <person name="Vasilyev I.Y."/>
            <person name="Radchenko V."/>
            <person name="Ilnitskaya E.V."/>
        </authorList>
    </citation>
    <scope>NUCLEOTIDE SEQUENCE [LARGE SCALE GENOMIC DNA]</scope>
    <source>
        <strain evidence="7 26">VRA_01-1sq_f</strain>
        <strain evidence="6 25">VRA_1sq_f</strain>
    </source>
</reference>
<dbReference type="Proteomes" id="UP000245607">
    <property type="component" value="Unassembled WGS sequence"/>
</dbReference>
<dbReference type="EMBL" id="NBEB01000074">
    <property type="protein sequence ID" value="OQQ82316.1"/>
    <property type="molecule type" value="Genomic_DNA"/>
</dbReference>
<dbReference type="EMBL" id="VSTR01000012">
    <property type="protein sequence ID" value="MYY73537.1"/>
    <property type="molecule type" value="Genomic_DNA"/>
</dbReference>
<evidence type="ECO:0000313" key="25">
    <source>
        <dbReference type="Proteomes" id="UP000437575"/>
    </source>
</evidence>
<organism evidence="2 18">
    <name type="scientific">Ligilactobacillus salivarius</name>
    <dbReference type="NCBI Taxonomy" id="1624"/>
    <lineage>
        <taxon>Bacteria</taxon>
        <taxon>Bacillati</taxon>
        <taxon>Bacillota</taxon>
        <taxon>Bacilli</taxon>
        <taxon>Lactobacillales</taxon>
        <taxon>Lactobacillaceae</taxon>
        <taxon>Ligilactobacillus</taxon>
    </lineage>
</organism>
<reference evidence="16 24" key="7">
    <citation type="submission" date="2018-05" db="EMBL/GenBank/DDBJ databases">
        <title>Lactobacillus salivarius genome sequencing and assembly.</title>
        <authorList>
            <person name="Audisio C."/>
            <person name="Albarracin L."/>
            <person name="Torres M.J."/>
            <person name="Hebert E.M."/>
            <person name="Saavedra L."/>
        </authorList>
    </citation>
    <scope>NUCLEOTIDE SEQUENCE [LARGE SCALE GENOMIC DNA]</scope>
    <source>
        <strain evidence="16 24">A3iob</strain>
    </source>
</reference>
<dbReference type="EMBL" id="QAGV01000004">
    <property type="protein sequence ID" value="PTR96412.1"/>
    <property type="molecule type" value="Genomic_DNA"/>
</dbReference>
<dbReference type="Proteomes" id="UP000471678">
    <property type="component" value="Unassembled WGS sequence"/>
</dbReference>
<proteinExistence type="predicted"/>
<evidence type="ECO:0000313" key="30">
    <source>
        <dbReference type="Proteomes" id="UP001224533"/>
    </source>
</evidence>
<evidence type="ECO:0000313" key="21">
    <source>
        <dbReference type="Proteomes" id="UP000196255"/>
    </source>
</evidence>
<dbReference type="EMBL" id="JARKHV010000003">
    <property type="protein sequence ID" value="MDF4186511.1"/>
    <property type="molecule type" value="Genomic_DNA"/>
</dbReference>
<reference evidence="4" key="13">
    <citation type="submission" date="2023-02" db="EMBL/GenBank/DDBJ databases">
        <title>Draft Whole-Genome Sequences of competitive exclusion Lactobacillus salivarius strains for Poultry.</title>
        <authorList>
            <person name="Ma L.M."/>
            <person name="Lopez-Guerra N."/>
            <person name="Zhang G."/>
        </authorList>
    </citation>
    <scope>NUCLEOTIDE SEQUENCE</scope>
    <source>
        <strain evidence="4">Salm-9</strain>
    </source>
</reference>
<name>A0A1D7TQI5_9LACO</name>
<evidence type="ECO:0000313" key="3">
    <source>
        <dbReference type="EMBL" id="HJG14828.1"/>
    </source>
</evidence>
<dbReference type="Proteomes" id="UP001213566">
    <property type="component" value="Unassembled WGS sequence"/>
</dbReference>
<evidence type="ECO:0000313" key="13">
    <source>
        <dbReference type="EMBL" id="OUN18145.1"/>
    </source>
</evidence>
<evidence type="ECO:0000313" key="16">
    <source>
        <dbReference type="EMBL" id="PWG51046.1"/>
    </source>
</evidence>
<evidence type="ECO:0000313" key="18">
    <source>
        <dbReference type="Proteomes" id="UP000094723"/>
    </source>
</evidence>
<dbReference type="Proteomes" id="UP000192575">
    <property type="component" value="Unassembled WGS sequence"/>
</dbReference>
<reference evidence="2 18" key="2">
    <citation type="submission" date="2016-09" db="EMBL/GenBank/DDBJ databases">
        <title>Complete Genome Sequence of Lactobacillus salivarius Jin.</title>
        <authorList>
            <person name="Jin N."/>
            <person name="Li C."/>
            <person name="Wang M."/>
            <person name="Ren D."/>
            <person name="Di Y."/>
            <person name="Pan R."/>
            <person name="Du S."/>
            <person name="Lu H."/>
            <person name="Li X."/>
            <person name="Tian M."/>
        </authorList>
    </citation>
    <scope>NUCLEOTIDE SEQUENCE [LARGE SCALE GENOMIC DNA]</scope>
    <source>
        <strain evidence="2 18">CICC 23174</strain>
    </source>
</reference>
<dbReference type="Proteomes" id="UP000218139">
    <property type="component" value="Unassembled WGS sequence"/>
</dbReference>
<dbReference type="Proteomes" id="UP000192638">
    <property type="component" value="Unassembled WGS sequence"/>
</dbReference>
<dbReference type="EMBL" id="NBEF01000025">
    <property type="protein sequence ID" value="OQQ89887.1"/>
    <property type="molecule type" value="Genomic_DNA"/>
</dbReference>
<dbReference type="EMBL" id="WKKZ01000021">
    <property type="protein sequence ID" value="MSE04558.1"/>
    <property type="molecule type" value="Genomic_DNA"/>
</dbReference>
<evidence type="ECO:0000313" key="7">
    <source>
        <dbReference type="EMBL" id="MSE07245.1"/>
    </source>
</evidence>
<feature type="transmembrane region" description="Helical" evidence="1">
    <location>
        <begin position="12"/>
        <end position="28"/>
    </location>
</feature>
<reference evidence="3" key="10">
    <citation type="journal article" date="2021" name="PeerJ">
        <title>Extensive microbial diversity within the chicken gut microbiome revealed by metagenomics and culture.</title>
        <authorList>
            <person name="Gilroy R."/>
            <person name="Ravi A."/>
            <person name="Getino M."/>
            <person name="Pursley I."/>
            <person name="Horton D.L."/>
            <person name="Alikhan N.F."/>
            <person name="Baker D."/>
            <person name="Gharbi K."/>
            <person name="Hall N."/>
            <person name="Watson M."/>
            <person name="Adriaenssens E.M."/>
            <person name="Foster-Nyarko E."/>
            <person name="Jarju S."/>
            <person name="Secka A."/>
            <person name="Antonio M."/>
            <person name="Oren A."/>
            <person name="Chaudhuri R.R."/>
            <person name="La Ragione R."/>
            <person name="Hildebrand F."/>
            <person name="Pallen M.J."/>
        </authorList>
    </citation>
    <scope>NUCLEOTIDE SEQUENCE</scope>
    <source>
        <strain evidence="3">CHK189-29639</strain>
    </source>
</reference>
<feature type="transmembrane region" description="Helical" evidence="1">
    <location>
        <begin position="65"/>
        <end position="87"/>
    </location>
</feature>
<dbReference type="Proteomes" id="UP000470980">
    <property type="component" value="Unassembled WGS sequence"/>
</dbReference>
<evidence type="ECO:0000313" key="20">
    <source>
        <dbReference type="Proteomes" id="UP000192638"/>
    </source>
</evidence>
<dbReference type="Proteomes" id="UP001174888">
    <property type="component" value="Unassembled WGS sequence"/>
</dbReference>
<dbReference type="EMBL" id="JAUIQT010000001">
    <property type="protein sequence ID" value="MDN4832729.1"/>
    <property type="molecule type" value="Genomic_DNA"/>
</dbReference>
<protein>
    <submittedName>
        <fullName evidence="2">Uncharacterized protein</fullName>
    </submittedName>
</protein>
<dbReference type="EMBL" id="QFAS01000010">
    <property type="protein sequence ID" value="PWG51046.1"/>
    <property type="molecule type" value="Genomic_DNA"/>
</dbReference>
<evidence type="ECO:0000313" key="22">
    <source>
        <dbReference type="Proteomes" id="UP000218139"/>
    </source>
</evidence>
<feature type="transmembrane region" description="Helical" evidence="1">
    <location>
        <begin position="34"/>
        <end position="53"/>
    </location>
</feature>
<accession>A0A1D7TQI5</accession>
<dbReference type="Proteomes" id="UP000467635">
    <property type="component" value="Unassembled WGS sequence"/>
</dbReference>
<evidence type="ECO:0000313" key="12">
    <source>
        <dbReference type="EMBL" id="OQQ89887.1"/>
    </source>
</evidence>
<reference evidence="19 20" key="3">
    <citation type="submission" date="2017-03" db="EMBL/GenBank/DDBJ databases">
        <title>Phylogenomics and comparative genomics of Lactobacillus salivarius, a mammalian gut commensal.</title>
        <authorList>
            <person name="Harris H.M."/>
        </authorList>
    </citation>
    <scope>NUCLEOTIDE SEQUENCE [LARGE SCALE GENOMIC DNA]</scope>
    <source>
        <strain evidence="12 19">JCM 1047</strain>
        <strain evidence="11 20">LMG 14477</strain>
    </source>
</reference>
<evidence type="ECO:0000313" key="23">
    <source>
        <dbReference type="Proteomes" id="UP000244552"/>
    </source>
</evidence>
<reference evidence="5" key="14">
    <citation type="submission" date="2023-07" db="EMBL/GenBank/DDBJ databases">
        <title>Complete genome sequence of Ligilactobacillus salivarius SRCM217594 isolated from Gallus gallus domesticus feces.</title>
        <authorList>
            <person name="Yang H.-G."/>
            <person name="Ryu M.-S."/>
            <person name="Ha G.-S."/>
            <person name="Yang H.-J."/>
            <person name="Jeong D.-Y."/>
        </authorList>
    </citation>
    <scope>NUCLEOTIDE SEQUENCE</scope>
    <source>
        <strain evidence="5">SRCM217594</strain>
    </source>
</reference>
<dbReference type="GeneID" id="89466385"/>
<evidence type="ECO:0000313" key="6">
    <source>
        <dbReference type="EMBL" id="MSE04558.1"/>
    </source>
</evidence>
<reference evidence="27 28" key="9">
    <citation type="journal article" date="2020" name="Food Funct.">
        <title>Screening of Lactobacillus salivarius strains from the feces of Chinese populations and the evaluation of their effects against intestinal inflammation in mice.</title>
        <authorList>
            <person name="Zhai Q."/>
            <person name="Shen X."/>
            <person name="Cen S."/>
            <person name="Zhang C."/>
            <person name="Tian F."/>
            <person name="Zhao J."/>
            <person name="Zhang H."/>
            <person name="Xue Y."/>
            <person name="Chen W."/>
        </authorList>
    </citation>
    <scope>NUCLEOTIDE SEQUENCE [LARGE SCALE GENOMIC DNA]</scope>
    <source>
        <strain evidence="8 29">FYNDL5_1.scaf</strain>
        <strain evidence="10 28">FZJTZ28M4.scaf</strain>
        <strain evidence="9 27">FZJTZ9M6.scaf</strain>
    </source>
</reference>
<reference evidence="17 30" key="12">
    <citation type="submission" date="2022-12" db="EMBL/GenBank/DDBJ databases">
        <title>Assessment of beneficial effects and identification of host adaptation-associated genes of Ligilactobacillus salivarius isolated from Meles meles.</title>
        <authorList>
            <person name="Wang Y."/>
        </authorList>
    </citation>
    <scope>NUCLEOTIDE SEQUENCE [LARGE SCALE GENOMIC DNA]</scope>
    <source>
        <strain evidence="17 30">S35</strain>
    </source>
</reference>
<reference evidence="3" key="11">
    <citation type="submission" date="2021-09" db="EMBL/GenBank/DDBJ databases">
        <authorList>
            <person name="Gilroy R."/>
        </authorList>
    </citation>
    <scope>NUCLEOTIDE SEQUENCE</scope>
    <source>
        <strain evidence="3">CHK189-29639</strain>
    </source>
</reference>
<dbReference type="RefSeq" id="WP_003701014.1">
    <property type="nucleotide sequence ID" value="NZ_CABMGV010000001.1"/>
</dbReference>
<evidence type="ECO:0000313" key="28">
    <source>
        <dbReference type="Proteomes" id="UP000471300"/>
    </source>
</evidence>
<dbReference type="EMBL" id="VSUB01000003">
    <property type="protein sequence ID" value="MYY64651.1"/>
    <property type="molecule type" value="Genomic_DNA"/>
</dbReference>
<reference evidence="14 22" key="1">
    <citation type="submission" date="2016-05" db="EMBL/GenBank/DDBJ databases">
        <authorList>
            <person name="Lee J.-Y."/>
            <person name="Kim E.B."/>
            <person name="Choi Y.-J."/>
        </authorList>
    </citation>
    <scope>NUCLEOTIDE SEQUENCE [LARGE SCALE GENOMIC DNA]</scope>
    <source>
        <strain evidence="14 22">KLA006</strain>
    </source>
</reference>
<gene>
    <name evidence="14" type="ORF">A8C52_01555</name>
    <name evidence="13" type="ORF">B5G36_07000</name>
    <name evidence="12" type="ORF">B6U56_08595</name>
    <name evidence="11" type="ORF">B6U60_08220</name>
    <name evidence="2" type="ORF">BHF65_02965</name>
    <name evidence="16" type="ORF">DB362_09390</name>
    <name evidence="15" type="ORF">DBP89_04925</name>
    <name evidence="10" type="ORF">FYL06_07085</name>
    <name evidence="9" type="ORF">FYL10_07680</name>
    <name evidence="8" type="ORF">FYL25_04270</name>
    <name evidence="7" type="ORF">GKC33_00500</name>
    <name evidence="6" type="ORF">GKC34_01530</name>
    <name evidence="3" type="ORF">K8V06_01620</name>
    <name evidence="17" type="ORF">O2U02_00525</name>
    <name evidence="4" type="ORF">PV940_05575</name>
    <name evidence="5" type="ORF">QYC35_00535</name>
</gene>
<evidence type="ECO:0000256" key="1">
    <source>
        <dbReference type="SAM" id="Phobius"/>
    </source>
</evidence>
<evidence type="ECO:0000313" key="8">
    <source>
        <dbReference type="EMBL" id="MYY64651.1"/>
    </source>
</evidence>
<dbReference type="EMBL" id="VSTU01000012">
    <property type="protein sequence ID" value="MYZ66711.1"/>
    <property type="molecule type" value="Genomic_DNA"/>
</dbReference>
<dbReference type="Proteomes" id="UP000094723">
    <property type="component" value="Chromosome"/>
</dbReference>
<reference evidence="13" key="5">
    <citation type="journal article" date="2018" name="BMC Genomics">
        <title>Whole genome sequencing and function prediction of 133 gut anaerobes isolated from chicken caecum in pure cultures.</title>
        <authorList>
            <person name="Medvecky M."/>
            <person name="Cejkova D."/>
            <person name="Polansky O."/>
            <person name="Karasova D."/>
            <person name="Kubasova T."/>
            <person name="Cizek A."/>
            <person name="Rychlik I."/>
        </authorList>
    </citation>
    <scope>NUCLEOTIDE SEQUENCE</scope>
    <source>
        <strain evidence="13">An84</strain>
    </source>
</reference>
<keyword evidence="1" id="KW-0812">Transmembrane</keyword>
<evidence type="ECO:0000313" key="15">
    <source>
        <dbReference type="EMBL" id="PTR96412.1"/>
    </source>
</evidence>
<evidence type="ECO:0000313" key="2">
    <source>
        <dbReference type="EMBL" id="AOO73232.1"/>
    </source>
</evidence>
<sequence length="88" mass="10198">MKNSYYPTTTPKIVVFVVTILLFIWTIIDSNLIHLGGLAFASLVMLMFHFHFYESTSDKNIFNKIDFILQLFLVFISIIKFFVISGVN</sequence>
<dbReference type="EMBL" id="DYVK01000018">
    <property type="protein sequence ID" value="HJG14828.1"/>
    <property type="molecule type" value="Genomic_DNA"/>
</dbReference>
<evidence type="ECO:0000313" key="26">
    <source>
        <dbReference type="Proteomes" id="UP000467635"/>
    </source>
</evidence>
<dbReference type="Proteomes" id="UP000471300">
    <property type="component" value="Unassembled WGS sequence"/>
</dbReference>
<evidence type="ECO:0000313" key="29">
    <source>
        <dbReference type="Proteomes" id="UP000471678"/>
    </source>
</evidence>
<evidence type="ECO:0000313" key="24">
    <source>
        <dbReference type="Proteomes" id="UP000245607"/>
    </source>
</evidence>
<reference evidence="21" key="4">
    <citation type="submission" date="2017-04" db="EMBL/GenBank/DDBJ databases">
        <title>Function of individual gut microbiota members based on whole genome sequencing of pure cultures obtained from chicken caecum.</title>
        <authorList>
            <person name="Medvecky M."/>
            <person name="Cejkova D."/>
            <person name="Polansky O."/>
            <person name="Karasova D."/>
            <person name="Kubasova T."/>
            <person name="Cizek A."/>
            <person name="Rychlik I."/>
        </authorList>
    </citation>
    <scope>NUCLEOTIDE SEQUENCE [LARGE SCALE GENOMIC DNA]</scope>
    <source>
        <strain evidence="21">An84</strain>
    </source>
</reference>
<keyword evidence="1" id="KW-0472">Membrane</keyword>
<evidence type="ECO:0000313" key="10">
    <source>
        <dbReference type="EMBL" id="MYZ66711.1"/>
    </source>
</evidence>
<dbReference type="EMBL" id="WKKX01000009">
    <property type="protein sequence ID" value="MSE07245.1"/>
    <property type="molecule type" value="Genomic_DNA"/>
</dbReference>
<dbReference type="Proteomes" id="UP000244552">
    <property type="component" value="Unassembled WGS sequence"/>
</dbReference>
<evidence type="ECO:0000313" key="17">
    <source>
        <dbReference type="EMBL" id="WHS17747.1"/>
    </source>
</evidence>
<dbReference type="EMBL" id="CP017107">
    <property type="protein sequence ID" value="AOO73232.1"/>
    <property type="molecule type" value="Genomic_DNA"/>
</dbReference>
<dbReference type="Proteomes" id="UP000196255">
    <property type="component" value="Unassembled WGS sequence"/>
</dbReference>
<dbReference type="EMBL" id="CP114509">
    <property type="protein sequence ID" value="WHS17747.1"/>
    <property type="molecule type" value="Genomic_DNA"/>
</dbReference>
<dbReference type="Proteomes" id="UP000437575">
    <property type="component" value="Unassembled WGS sequence"/>
</dbReference>
<evidence type="ECO:0000313" key="9">
    <source>
        <dbReference type="EMBL" id="MYY73537.1"/>
    </source>
</evidence>
<evidence type="ECO:0000313" key="14">
    <source>
        <dbReference type="EMBL" id="PAY45697.1"/>
    </source>
</evidence>
<dbReference type="AlphaFoldDB" id="A0A1D7TQI5"/>
<evidence type="ECO:0000313" key="27">
    <source>
        <dbReference type="Proteomes" id="UP000470980"/>
    </source>
</evidence>
<keyword evidence="1" id="KW-1133">Transmembrane helix</keyword>
<evidence type="ECO:0000313" key="5">
    <source>
        <dbReference type="EMBL" id="MDN4832729.1"/>
    </source>
</evidence>
<dbReference type="Proteomes" id="UP000759256">
    <property type="component" value="Unassembled WGS sequence"/>
</dbReference>
<evidence type="ECO:0000313" key="19">
    <source>
        <dbReference type="Proteomes" id="UP000192575"/>
    </source>
</evidence>
<reference evidence="15 23" key="6">
    <citation type="journal article" date="2018" name="Genome Announc.">
        <title>Fifty-Six Draft Genome Sequences of 10 Lactobacillus Species from 22 Commercial Dietary Supplements.</title>
        <authorList>
            <person name="Gangiredla J."/>
            <person name="Barnaba T.J."/>
            <person name="Mammel M.K."/>
            <person name="Lacher D.W."/>
            <person name="Elkins C.A."/>
            <person name="Lampel K.A."/>
            <person name="Whitehouse C.A."/>
            <person name="Tartera C."/>
        </authorList>
    </citation>
    <scope>NUCLEOTIDE SEQUENCE [LARGE SCALE GENOMIC DNA]</scope>
    <source>
        <strain evidence="15 23">DS11_12</strain>
    </source>
</reference>
<dbReference type="EMBL" id="NFHF01000015">
    <property type="protein sequence ID" value="OUN18145.1"/>
    <property type="molecule type" value="Genomic_DNA"/>
</dbReference>